<protein>
    <recommendedName>
        <fullName evidence="1">F-box domain-containing protein</fullName>
    </recommendedName>
</protein>
<dbReference type="CDD" id="cd22157">
    <property type="entry name" value="F-box_AtFBW1-like"/>
    <property type="match status" value="1"/>
</dbReference>
<dbReference type="HOGENOM" id="CLU_030606_0_0_1"/>
<reference evidence="2" key="3">
    <citation type="submission" date="2015-04" db="UniProtKB">
        <authorList>
            <consortium name="EnsemblPlants"/>
        </authorList>
    </citation>
    <scope>IDENTIFICATION</scope>
</reference>
<evidence type="ECO:0000313" key="2">
    <source>
        <dbReference type="EnsemblPlants" id="LPERR03G22940.1"/>
    </source>
</evidence>
<dbReference type="SUPFAM" id="SSF81383">
    <property type="entry name" value="F-box domain"/>
    <property type="match status" value="1"/>
</dbReference>
<dbReference type="Gramene" id="LPERR03G22940.1">
    <property type="protein sequence ID" value="LPERR03G22940.1"/>
    <property type="gene ID" value="LPERR03G22940"/>
</dbReference>
<dbReference type="PANTHER" id="PTHR34591">
    <property type="entry name" value="OS03G0653100 PROTEIN-RELATED"/>
    <property type="match status" value="1"/>
</dbReference>
<reference evidence="3" key="2">
    <citation type="submission" date="2013-12" db="EMBL/GenBank/DDBJ databases">
        <authorList>
            <person name="Yu Y."/>
            <person name="Lee S."/>
            <person name="de Baynast K."/>
            <person name="Wissotski M."/>
            <person name="Liu L."/>
            <person name="Talag J."/>
            <person name="Goicoechea J."/>
            <person name="Angelova A."/>
            <person name="Jetty R."/>
            <person name="Kudrna D."/>
            <person name="Golser W."/>
            <person name="Rivera L."/>
            <person name="Zhang J."/>
            <person name="Wing R."/>
        </authorList>
    </citation>
    <scope>NUCLEOTIDE SEQUENCE</scope>
</reference>
<keyword evidence="3" id="KW-1185">Reference proteome</keyword>
<dbReference type="STRING" id="77586.A0A0D9VWY1"/>
<evidence type="ECO:0000259" key="1">
    <source>
        <dbReference type="PROSITE" id="PS50181"/>
    </source>
</evidence>
<dbReference type="Pfam" id="PF00646">
    <property type="entry name" value="F-box"/>
    <property type="match status" value="1"/>
</dbReference>
<dbReference type="AlphaFoldDB" id="A0A0D9VWY1"/>
<feature type="domain" description="F-box" evidence="1">
    <location>
        <begin position="1"/>
        <end position="45"/>
    </location>
</feature>
<sequence>MELPEDLLAEILCRLPPRSLAASQCVCKEWRSRRLLRADLLPLSLAGLFIHYNDLRFPDFFSRPSLTPTISGKFDFLPVEEELHSIYAITDHCNGLLMLPNVVVNPVTRRWTHLPPLPFAKLDEGFFEEQFIVFDPTLSSHYDVFNIPFVSIRQYVVNRMDPVLKESEWPPSPLVLRVFSSMTGRWEERPFIRKGDAAGTVADAQNRWRGGNRYGNVYWRGALYVNTNCTMRISLSDGKYQVIQHPVIYTSDRRPNVFIGKSEKGVYLASIGGIDCCLSIWVLNESCGHFEWVLKHKNNIMPLLLRLNRKQLHGPWILQDTNYHLYSQKFPGDWDLDDWDYDPSNFNSPNGNVEPLVENNFEWDSDDDDDDDDDGISDNHDGIAYYKNELKFLGFHPYKEVVFFSSLTIKGLAYHLNSSKLQPLGNLSPKDYEHFSRDEDILRAFPYTPC</sequence>
<dbReference type="PROSITE" id="PS50181">
    <property type="entry name" value="FBOX"/>
    <property type="match status" value="1"/>
</dbReference>
<organism evidence="2 3">
    <name type="scientific">Leersia perrieri</name>
    <dbReference type="NCBI Taxonomy" id="77586"/>
    <lineage>
        <taxon>Eukaryota</taxon>
        <taxon>Viridiplantae</taxon>
        <taxon>Streptophyta</taxon>
        <taxon>Embryophyta</taxon>
        <taxon>Tracheophyta</taxon>
        <taxon>Spermatophyta</taxon>
        <taxon>Magnoliopsida</taxon>
        <taxon>Liliopsida</taxon>
        <taxon>Poales</taxon>
        <taxon>Poaceae</taxon>
        <taxon>BOP clade</taxon>
        <taxon>Oryzoideae</taxon>
        <taxon>Oryzeae</taxon>
        <taxon>Oryzinae</taxon>
        <taxon>Leersia</taxon>
    </lineage>
</organism>
<dbReference type="InterPro" id="IPR001810">
    <property type="entry name" value="F-box_dom"/>
</dbReference>
<dbReference type="Gene3D" id="1.20.1280.50">
    <property type="match status" value="1"/>
</dbReference>
<name>A0A0D9VWY1_9ORYZ</name>
<reference evidence="2 3" key="1">
    <citation type="submission" date="2012-08" db="EMBL/GenBank/DDBJ databases">
        <title>Oryza genome evolution.</title>
        <authorList>
            <person name="Wing R.A."/>
        </authorList>
    </citation>
    <scope>NUCLEOTIDE SEQUENCE</scope>
</reference>
<accession>A0A0D9VWY1</accession>
<dbReference type="PANTHER" id="PTHR34591:SF32">
    <property type="entry name" value="OS03G0653100 PROTEIN"/>
    <property type="match status" value="1"/>
</dbReference>
<dbReference type="Proteomes" id="UP000032180">
    <property type="component" value="Chromosome 3"/>
</dbReference>
<dbReference type="InterPro" id="IPR036047">
    <property type="entry name" value="F-box-like_dom_sf"/>
</dbReference>
<dbReference type="EnsemblPlants" id="LPERR03G22940.1">
    <property type="protein sequence ID" value="LPERR03G22940.1"/>
    <property type="gene ID" value="LPERR03G22940"/>
</dbReference>
<proteinExistence type="predicted"/>
<evidence type="ECO:0000313" key="3">
    <source>
        <dbReference type="Proteomes" id="UP000032180"/>
    </source>
</evidence>